<name>A0ABU8RT24_9SPHN</name>
<dbReference type="NCBIfam" id="NF033105">
    <property type="entry name" value="bla_subclass_B3"/>
    <property type="match status" value="1"/>
</dbReference>
<dbReference type="Proteomes" id="UP001361239">
    <property type="component" value="Unassembled WGS sequence"/>
</dbReference>
<keyword evidence="3" id="KW-1185">Reference proteome</keyword>
<dbReference type="InterPro" id="IPR050855">
    <property type="entry name" value="NDM-1-like"/>
</dbReference>
<dbReference type="RefSeq" id="WP_339585851.1">
    <property type="nucleotide sequence ID" value="NZ_JBBHJZ010000001.1"/>
</dbReference>
<dbReference type="EMBL" id="JBBHJZ010000001">
    <property type="protein sequence ID" value="MEJ5975922.1"/>
    <property type="molecule type" value="Genomic_DNA"/>
</dbReference>
<sequence length="281" mass="29980">MRCLLLCAAAFLGIGASPSDIPAEWGRPTRPFHVVGPIYYVGTEGIAAYLVQTRAGLVLIDGGIEEAVPLVERSIAELGFRLKDVKLILATHAHYDHVAAIAGLKRDTGAAFASSPGDRRAYETGTPPSQTNYGVIRFPAAKVDRVLADGRPVTLGGVSLTPVFTYGHTPGCTSWSLRVTEVEKPLDVLVLCSITVAGNKLVGNKGYPGIVGDYRRTFAKLRRVHADVVLPGHSDTTDVIGRARRRDAGETNAFVDPALLPRLVGEAETAFNAALKKEQGQ</sequence>
<dbReference type="InterPro" id="IPR001279">
    <property type="entry name" value="Metallo-B-lactamas"/>
</dbReference>
<keyword evidence="2" id="KW-0378">Hydrolase</keyword>
<protein>
    <submittedName>
        <fullName evidence="2">Subclass B3 metallo-beta-lactamase</fullName>
        <ecNumber evidence="2">3.5.2.6</ecNumber>
    </submittedName>
</protein>
<organism evidence="2 3">
    <name type="scientific">Novosphingobium anseongense</name>
    <dbReference type="NCBI Taxonomy" id="3133436"/>
    <lineage>
        <taxon>Bacteria</taxon>
        <taxon>Pseudomonadati</taxon>
        <taxon>Pseudomonadota</taxon>
        <taxon>Alphaproteobacteria</taxon>
        <taxon>Sphingomonadales</taxon>
        <taxon>Sphingomonadaceae</taxon>
        <taxon>Novosphingobium</taxon>
    </lineage>
</organism>
<dbReference type="InterPro" id="IPR036866">
    <property type="entry name" value="RibonucZ/Hydroxyglut_hydro"/>
</dbReference>
<dbReference type="NCBIfam" id="NF012229">
    <property type="entry name" value="bla_class_B_core"/>
    <property type="match status" value="1"/>
</dbReference>
<evidence type="ECO:0000259" key="1">
    <source>
        <dbReference type="SMART" id="SM00849"/>
    </source>
</evidence>
<dbReference type="Gene3D" id="3.60.15.10">
    <property type="entry name" value="Ribonuclease Z/Hydroxyacylglutathione hydrolase-like"/>
    <property type="match status" value="1"/>
</dbReference>
<evidence type="ECO:0000313" key="2">
    <source>
        <dbReference type="EMBL" id="MEJ5975922.1"/>
    </source>
</evidence>
<reference evidence="2 3" key="1">
    <citation type="submission" date="2024-03" db="EMBL/GenBank/DDBJ databases">
        <authorList>
            <person name="Jo J.-H."/>
        </authorList>
    </citation>
    <scope>NUCLEOTIDE SEQUENCE [LARGE SCALE GENOMIC DNA]</scope>
    <source>
        <strain evidence="2 3">PS1R-30</strain>
    </source>
</reference>
<comment type="caution">
    <text evidence="2">The sequence shown here is derived from an EMBL/GenBank/DDBJ whole genome shotgun (WGS) entry which is preliminary data.</text>
</comment>
<proteinExistence type="predicted"/>
<dbReference type="EC" id="3.5.2.6" evidence="2"/>
<dbReference type="Pfam" id="PF00753">
    <property type="entry name" value="Lactamase_B"/>
    <property type="match status" value="1"/>
</dbReference>
<evidence type="ECO:0000313" key="3">
    <source>
        <dbReference type="Proteomes" id="UP001361239"/>
    </source>
</evidence>
<dbReference type="GO" id="GO:0008800">
    <property type="term" value="F:beta-lactamase activity"/>
    <property type="evidence" value="ECO:0007669"/>
    <property type="project" value="UniProtKB-EC"/>
</dbReference>
<dbReference type="PANTHER" id="PTHR42951:SF17">
    <property type="entry name" value="METALLO-BETA-LACTAMASE DOMAIN-CONTAINING PROTEIN"/>
    <property type="match status" value="1"/>
</dbReference>
<accession>A0ABU8RT24</accession>
<feature type="domain" description="Metallo-beta-lactamase" evidence="1">
    <location>
        <begin position="45"/>
        <end position="233"/>
    </location>
</feature>
<dbReference type="PANTHER" id="PTHR42951">
    <property type="entry name" value="METALLO-BETA-LACTAMASE DOMAIN-CONTAINING"/>
    <property type="match status" value="1"/>
</dbReference>
<gene>
    <name evidence="2" type="primary">bla</name>
    <name evidence="2" type="ORF">WG901_04705</name>
</gene>
<dbReference type="SMART" id="SM00849">
    <property type="entry name" value="Lactamase_B"/>
    <property type="match status" value="1"/>
</dbReference>
<dbReference type="SUPFAM" id="SSF56281">
    <property type="entry name" value="Metallo-hydrolase/oxidoreductase"/>
    <property type="match status" value="1"/>
</dbReference>